<reference evidence="4 5" key="1">
    <citation type="journal article" date="2018" name="Int. J. Syst. Evol. Microbiol.">
        <title>Paraburkholderia azotifigens sp. nov., a nitrogen-fixing bacterium isolated from paddy soil.</title>
        <authorList>
            <person name="Choi G.M."/>
            <person name="Im W.T."/>
        </authorList>
    </citation>
    <scope>NUCLEOTIDE SEQUENCE [LARGE SCALE GENOMIC DNA]</scope>
    <source>
        <strain evidence="4 5">NF 2-5-3</strain>
    </source>
</reference>
<evidence type="ECO:0000313" key="5">
    <source>
        <dbReference type="Proteomes" id="UP000321776"/>
    </source>
</evidence>
<feature type="chain" id="PRO_5023125458" description="UrcA family protein" evidence="2">
    <location>
        <begin position="30"/>
        <end position="126"/>
    </location>
</feature>
<dbReference type="EMBL" id="VOQS01000003">
    <property type="protein sequence ID" value="TXC84165.1"/>
    <property type="molecule type" value="Genomic_DNA"/>
</dbReference>
<protein>
    <recommendedName>
        <fullName evidence="7">UrcA family protein</fullName>
    </recommendedName>
</protein>
<keyword evidence="2" id="KW-0732">Signal</keyword>
<dbReference type="Proteomes" id="UP000321776">
    <property type="component" value="Unassembled WGS sequence"/>
</dbReference>
<evidence type="ECO:0008006" key="7">
    <source>
        <dbReference type="Google" id="ProtNLM"/>
    </source>
</evidence>
<evidence type="ECO:0000256" key="1">
    <source>
        <dbReference type="SAM" id="MobiDB-lite"/>
    </source>
</evidence>
<dbReference type="Proteomes" id="UP001481677">
    <property type="component" value="Unassembled WGS sequence"/>
</dbReference>
<accession>A0A5C6VKR7</accession>
<feature type="compositionally biased region" description="Low complexity" evidence="1">
    <location>
        <begin position="107"/>
        <end position="116"/>
    </location>
</feature>
<dbReference type="RefSeq" id="WP_028366538.1">
    <property type="nucleotide sequence ID" value="NZ_JAZHFZ010000013.1"/>
</dbReference>
<evidence type="ECO:0000313" key="3">
    <source>
        <dbReference type="EMBL" id="MEM5339825.1"/>
    </source>
</evidence>
<reference evidence="3 6" key="3">
    <citation type="submission" date="2024-01" db="EMBL/GenBank/DDBJ databases">
        <title>The diversity of rhizobia nodulating Mimosa spp. in eleven states of Brazil covering several biomes is determined by host plant, location, and edaphic factors.</title>
        <authorList>
            <person name="Rouws L."/>
            <person name="Barauna A."/>
            <person name="Beukes C."/>
            <person name="De Faria S.M."/>
            <person name="Gross E."/>
            <person name="Dos Reis Junior F.B."/>
            <person name="Simon M."/>
            <person name="Maluk M."/>
            <person name="Odee D.W."/>
            <person name="Kenicer G."/>
            <person name="Young J.P.W."/>
            <person name="Reis V.M."/>
            <person name="Zilli J."/>
            <person name="James E.K."/>
        </authorList>
    </citation>
    <scope>NUCLEOTIDE SEQUENCE [LARGE SCALE GENOMIC DNA]</scope>
    <source>
        <strain evidence="3 6">JPY530</strain>
    </source>
</reference>
<keyword evidence="6" id="KW-1185">Reference proteome</keyword>
<sequence length="126" mass="12954">MQIISGVMTHMAALLPVTCAMLLATQARADSTCPDYVVLPSGSAFNIARLIKDAGSPQAALDRARSAVEQVSSNGGCPRSVRRAVCEETMAVAKKAIVALEGCVTPSGSSSRSTGSDEADPRTASK</sequence>
<dbReference type="AlphaFoldDB" id="A0A5C6VKR7"/>
<dbReference type="EMBL" id="JAZHGA010000005">
    <property type="protein sequence ID" value="MEM5339825.1"/>
    <property type="molecule type" value="Genomic_DNA"/>
</dbReference>
<reference evidence="4" key="2">
    <citation type="submission" date="2019-08" db="EMBL/GenBank/DDBJ databases">
        <authorList>
            <person name="Im W.-T."/>
        </authorList>
    </citation>
    <scope>NUCLEOTIDE SEQUENCE</scope>
    <source>
        <strain evidence="4">NF 2-5-3</strain>
    </source>
</reference>
<feature type="signal peptide" evidence="2">
    <location>
        <begin position="1"/>
        <end position="29"/>
    </location>
</feature>
<feature type="region of interest" description="Disordered" evidence="1">
    <location>
        <begin position="104"/>
        <end position="126"/>
    </location>
</feature>
<comment type="caution">
    <text evidence="4">The sequence shown here is derived from an EMBL/GenBank/DDBJ whole genome shotgun (WGS) entry which is preliminary data.</text>
</comment>
<name>A0A5C6VKR7_9BURK</name>
<evidence type="ECO:0000256" key="2">
    <source>
        <dbReference type="SAM" id="SignalP"/>
    </source>
</evidence>
<organism evidence="4 5">
    <name type="scientific">Paraburkholderia azotifigens</name>
    <dbReference type="NCBI Taxonomy" id="2057004"/>
    <lineage>
        <taxon>Bacteria</taxon>
        <taxon>Pseudomonadati</taxon>
        <taxon>Pseudomonadota</taxon>
        <taxon>Betaproteobacteria</taxon>
        <taxon>Burkholderiales</taxon>
        <taxon>Burkholderiaceae</taxon>
        <taxon>Paraburkholderia</taxon>
    </lineage>
</organism>
<proteinExistence type="predicted"/>
<evidence type="ECO:0000313" key="4">
    <source>
        <dbReference type="EMBL" id="TXC84165.1"/>
    </source>
</evidence>
<evidence type="ECO:0000313" key="6">
    <source>
        <dbReference type="Proteomes" id="UP001481677"/>
    </source>
</evidence>
<gene>
    <name evidence="4" type="ORF">FRZ40_28125</name>
    <name evidence="3" type="ORF">V4C56_09310</name>
</gene>